<evidence type="ECO:0000256" key="5">
    <source>
        <dbReference type="ARBA" id="ARBA00022840"/>
    </source>
</evidence>
<keyword evidence="15" id="KW-0812">Transmembrane</keyword>
<dbReference type="AlphaFoldDB" id="A0A7J6ADU5"/>
<protein>
    <recommendedName>
        <fullName evidence="14">Long-chain-fatty-acid--CoA ligase</fullName>
        <ecNumber evidence="14">6.2.1.3</ecNumber>
    </recommendedName>
</protein>
<evidence type="ECO:0000256" key="7">
    <source>
        <dbReference type="ARBA" id="ARBA00024469"/>
    </source>
</evidence>
<dbReference type="InterPro" id="IPR042099">
    <property type="entry name" value="ANL_N_sf"/>
</dbReference>
<keyword evidence="3 14" id="KW-0547">Nucleotide-binding</keyword>
<dbReference type="InterPro" id="IPR045311">
    <property type="entry name" value="LC-FACS_euk"/>
</dbReference>
<evidence type="ECO:0000256" key="12">
    <source>
        <dbReference type="ARBA" id="ARBA00024565"/>
    </source>
</evidence>
<dbReference type="GO" id="GO:0005783">
    <property type="term" value="C:endoplasmic reticulum"/>
    <property type="evidence" value="ECO:0007669"/>
    <property type="project" value="TreeGrafter"/>
</dbReference>
<feature type="domain" description="AMP-dependent synthetase/ligase" evidence="16">
    <location>
        <begin position="117"/>
        <end position="519"/>
    </location>
</feature>
<keyword evidence="5 14" id="KW-0067">ATP-binding</keyword>
<dbReference type="InterPro" id="IPR020845">
    <property type="entry name" value="AMP-binding_CS"/>
</dbReference>
<dbReference type="GO" id="GO:0047676">
    <property type="term" value="F:arachidonate-CoA ligase activity"/>
    <property type="evidence" value="ECO:0007669"/>
    <property type="project" value="UniProtKB-EC"/>
</dbReference>
<dbReference type="PANTHER" id="PTHR43272">
    <property type="entry name" value="LONG-CHAIN-FATTY-ACID--COA LIGASE"/>
    <property type="match status" value="1"/>
</dbReference>
<reference evidence="17 18" key="1">
    <citation type="submission" date="2020-02" db="EMBL/GenBank/DDBJ databases">
        <title>A chromosome-scale genome assembly of the black bullhead catfish (Ameiurus melas).</title>
        <authorList>
            <person name="Wen M."/>
            <person name="Zham M."/>
            <person name="Cabau C."/>
            <person name="Klopp C."/>
            <person name="Donnadieu C."/>
            <person name="Roques C."/>
            <person name="Bouchez O."/>
            <person name="Lampietro C."/>
            <person name="Jouanno E."/>
            <person name="Herpin A."/>
            <person name="Louis A."/>
            <person name="Berthelot C."/>
            <person name="Parey E."/>
            <person name="Roest-Crollius H."/>
            <person name="Braasch I."/>
            <person name="Postlethwait J."/>
            <person name="Robinson-Rechavi M."/>
            <person name="Echchiki A."/>
            <person name="Begum T."/>
            <person name="Montfort J."/>
            <person name="Schartl M."/>
            <person name="Bobe J."/>
            <person name="Guiguen Y."/>
        </authorList>
    </citation>
    <scope>NUCLEOTIDE SEQUENCE [LARGE SCALE GENOMIC DNA]</scope>
    <source>
        <strain evidence="17">M_S1</strain>
        <tissue evidence="17">Blood</tissue>
    </source>
</reference>
<dbReference type="CDD" id="cd05927">
    <property type="entry name" value="LC-FACS_euk"/>
    <property type="match status" value="1"/>
</dbReference>
<comment type="similarity">
    <text evidence="1 14">Belongs to the ATP-dependent AMP-binding enzyme family.</text>
</comment>
<evidence type="ECO:0000256" key="9">
    <source>
        <dbReference type="ARBA" id="ARBA00024495"/>
    </source>
</evidence>
<comment type="catalytic activity">
    <reaction evidence="7">
        <text>5-hydroxy-(6E,8Z,11Z,14Z)-eicosatetraenoate + ATP + CoA = 5-hydroxy-(6E,8Z,11Z,14Z)-eicosatetraenoyl-CoA + AMP + diphosphate</text>
        <dbReference type="Rhea" id="RHEA:52108"/>
        <dbReference type="ChEBI" id="CHEBI:30616"/>
        <dbReference type="ChEBI" id="CHEBI:33019"/>
        <dbReference type="ChEBI" id="CHEBI:57287"/>
        <dbReference type="ChEBI" id="CHEBI:65341"/>
        <dbReference type="ChEBI" id="CHEBI:136407"/>
        <dbReference type="ChEBI" id="CHEBI:456215"/>
    </reaction>
    <physiologicalReaction direction="left-to-right" evidence="7">
        <dbReference type="Rhea" id="RHEA:52109"/>
    </physiologicalReaction>
</comment>
<evidence type="ECO:0000256" key="6">
    <source>
        <dbReference type="ARBA" id="ARBA00023098"/>
    </source>
</evidence>
<comment type="catalytic activity">
    <reaction evidence="10">
        <text>15-hydroxy-(5Z,8Z,11Z,13E)-eicosatetraenoate + ATP + CoA = 15-hydroxy-(5Z,8Z,11Z,13E)-eicosatetraenoyl-CoA + AMP + diphosphate</text>
        <dbReference type="Rhea" id="RHEA:52116"/>
        <dbReference type="ChEBI" id="CHEBI:30616"/>
        <dbReference type="ChEBI" id="CHEBI:33019"/>
        <dbReference type="ChEBI" id="CHEBI:57287"/>
        <dbReference type="ChEBI" id="CHEBI:78832"/>
        <dbReference type="ChEBI" id="CHEBI:136409"/>
        <dbReference type="ChEBI" id="CHEBI:456215"/>
    </reaction>
    <physiologicalReaction direction="left-to-right" evidence="10">
        <dbReference type="Rhea" id="RHEA:52117"/>
    </physiologicalReaction>
</comment>
<comment type="caution">
    <text evidence="17">The sequence shown here is derived from an EMBL/GenBank/DDBJ whole genome shotgun (WGS) entry which is preliminary data.</text>
</comment>
<proteinExistence type="inferred from homology"/>
<evidence type="ECO:0000256" key="1">
    <source>
        <dbReference type="ARBA" id="ARBA00006432"/>
    </source>
</evidence>
<evidence type="ECO:0000256" key="3">
    <source>
        <dbReference type="ARBA" id="ARBA00022741"/>
    </source>
</evidence>
<name>A0A7J6ADU5_AMEME</name>
<comment type="function">
    <text evidence="14">Catalyzes the conversion of long-chain fatty acids to their active form acyl-CoAs for both synthesis of cellular lipids, and degradation via beta-oxidation.</text>
</comment>
<accession>A0A7J6ADU5</accession>
<sequence length="697" mass="77530">MQAQELLKQLRVPELAEVREYVRSLSTGTLVSMGAFAALTTYWYTTRPKALKPPCDLHLQSIEVPGGEFARRSALVDADKLLSFYYDDATTMYEVFTRGIRVSNNGPCLGSRKPKQPYEWLSYSEVAERAENLGSALLHKGHSKTTDQYIGIFAQNRAEWTISELACYTYSLVSVPLYDTLGTEAIDYIINKTGISTVVCDLPAKARLLLDCVAGKQHLLKTLILMEEFDSDLVAQAQKCGIDIISLKDAEALGKTHRQQPVPPKSDDLAVICFTSGTTGNPKGAMLTHRNILSNISAFTMITATSCPLSPSDLHISYLPLAHMFERVVQGVMLVHGSRIGYFRGDIRCLMDDLMTLQPSVFPVVPRLLNRMLDKIFAQANSPLKKWILGFAFRRKEAEMRSGVMRRNSLWDKIIFKKVQDSLGGRVRLMLTGAAPVSPVVLTFLRAAVGCQFYEGYGQTECTAGCTVTLSGDWSAGHVGPPMPCNIVKLVDVAEMNYLAVNGEGEVCVKGPNVFMGYLKDPEKTKEAIDHDGWLHTGDIGRWLPNGTLKIVDRKKHIFKLAQGEYIAPEKIENIYMRSEPVAQAFVHGDSLQACLVAIIVPDPDFLLGWANKRGFHGSYEELCSSKEVKNAILEDIVKLGKESGLKSFEQVKDIALHTEMFSVQNGLLTPTLKAKRAELRNHFRQQIDQLYSKIHV</sequence>
<gene>
    <name evidence="17" type="ORF">AMELA_G00156150</name>
</gene>
<dbReference type="Proteomes" id="UP000593565">
    <property type="component" value="Unassembled WGS sequence"/>
</dbReference>
<evidence type="ECO:0000313" key="18">
    <source>
        <dbReference type="Proteomes" id="UP000593565"/>
    </source>
</evidence>
<dbReference type="Pfam" id="PF00501">
    <property type="entry name" value="AMP-binding"/>
    <property type="match status" value="1"/>
</dbReference>
<dbReference type="EC" id="6.2.1.3" evidence="14"/>
<evidence type="ECO:0000256" key="11">
    <source>
        <dbReference type="ARBA" id="ARBA00024548"/>
    </source>
</evidence>
<evidence type="ECO:0000256" key="4">
    <source>
        <dbReference type="ARBA" id="ARBA00022832"/>
    </source>
</evidence>
<dbReference type="PANTHER" id="PTHR43272:SF28">
    <property type="entry name" value="LONG-CHAIN-FATTY-ACID--COA LIGASE 1"/>
    <property type="match status" value="1"/>
</dbReference>
<evidence type="ECO:0000256" key="13">
    <source>
        <dbReference type="ARBA" id="ARBA00049139"/>
    </source>
</evidence>
<dbReference type="Gene3D" id="3.40.50.12780">
    <property type="entry name" value="N-terminal domain of ligase-like"/>
    <property type="match status" value="1"/>
</dbReference>
<keyword evidence="2 14" id="KW-0436">Ligase</keyword>
<evidence type="ECO:0000256" key="10">
    <source>
        <dbReference type="ARBA" id="ARBA00024532"/>
    </source>
</evidence>
<dbReference type="PROSITE" id="PS00455">
    <property type="entry name" value="AMP_BINDING"/>
    <property type="match status" value="1"/>
</dbReference>
<comment type="catalytic activity">
    <reaction evidence="8">
        <text>a long-chain fatty acid + ATP + CoA = a long-chain fatty acyl-CoA + AMP + diphosphate</text>
        <dbReference type="Rhea" id="RHEA:15421"/>
        <dbReference type="ChEBI" id="CHEBI:30616"/>
        <dbReference type="ChEBI" id="CHEBI:33019"/>
        <dbReference type="ChEBI" id="CHEBI:57287"/>
        <dbReference type="ChEBI" id="CHEBI:57560"/>
        <dbReference type="ChEBI" id="CHEBI:83139"/>
        <dbReference type="ChEBI" id="CHEBI:456215"/>
        <dbReference type="EC" id="6.2.1.3"/>
    </reaction>
    <physiologicalReaction direction="left-to-right" evidence="8">
        <dbReference type="Rhea" id="RHEA:15422"/>
    </physiologicalReaction>
</comment>
<comment type="catalytic activity">
    <reaction evidence="12">
        <text>(E)-hexadec-2-enoate + ATP + CoA = (2E)-hexadecenoyl-CoA + AMP + diphosphate</text>
        <dbReference type="Rhea" id="RHEA:36139"/>
        <dbReference type="ChEBI" id="CHEBI:30616"/>
        <dbReference type="ChEBI" id="CHEBI:33019"/>
        <dbReference type="ChEBI" id="CHEBI:57287"/>
        <dbReference type="ChEBI" id="CHEBI:61526"/>
        <dbReference type="ChEBI" id="CHEBI:72745"/>
        <dbReference type="ChEBI" id="CHEBI:456215"/>
    </reaction>
    <physiologicalReaction direction="left-to-right" evidence="12">
        <dbReference type="Rhea" id="RHEA:36140"/>
    </physiologicalReaction>
</comment>
<dbReference type="GO" id="GO:0005524">
    <property type="term" value="F:ATP binding"/>
    <property type="evidence" value="ECO:0007669"/>
    <property type="project" value="UniProtKB-KW"/>
</dbReference>
<evidence type="ECO:0000259" key="16">
    <source>
        <dbReference type="Pfam" id="PF00501"/>
    </source>
</evidence>
<organism evidence="17 18">
    <name type="scientific">Ameiurus melas</name>
    <name type="common">Black bullhead</name>
    <name type="synonym">Silurus melas</name>
    <dbReference type="NCBI Taxonomy" id="219545"/>
    <lineage>
        <taxon>Eukaryota</taxon>
        <taxon>Metazoa</taxon>
        <taxon>Chordata</taxon>
        <taxon>Craniata</taxon>
        <taxon>Vertebrata</taxon>
        <taxon>Euteleostomi</taxon>
        <taxon>Actinopterygii</taxon>
        <taxon>Neopterygii</taxon>
        <taxon>Teleostei</taxon>
        <taxon>Ostariophysi</taxon>
        <taxon>Siluriformes</taxon>
        <taxon>Ictaluridae</taxon>
        <taxon>Ameiurus</taxon>
    </lineage>
</organism>
<comment type="catalytic activity">
    <reaction evidence="11">
        <text>(5Z,8Z,11Z,14Z)-eicosatetraenoate + ATP + CoA = (5Z,8Z,11Z,14Z)-eicosatetraenoyl-CoA + AMP + diphosphate</text>
        <dbReference type="Rhea" id="RHEA:19713"/>
        <dbReference type="ChEBI" id="CHEBI:30616"/>
        <dbReference type="ChEBI" id="CHEBI:32395"/>
        <dbReference type="ChEBI" id="CHEBI:33019"/>
        <dbReference type="ChEBI" id="CHEBI:57287"/>
        <dbReference type="ChEBI" id="CHEBI:57368"/>
        <dbReference type="ChEBI" id="CHEBI:456215"/>
        <dbReference type="EC" id="6.2.1.15"/>
    </reaction>
    <physiologicalReaction direction="left-to-right" evidence="11">
        <dbReference type="Rhea" id="RHEA:19714"/>
    </physiologicalReaction>
</comment>
<keyword evidence="18" id="KW-1185">Reference proteome</keyword>
<dbReference type="SUPFAM" id="SSF56801">
    <property type="entry name" value="Acetyl-CoA synthetase-like"/>
    <property type="match status" value="1"/>
</dbReference>
<keyword evidence="6 14" id="KW-0443">Lipid metabolism</keyword>
<evidence type="ECO:0000256" key="2">
    <source>
        <dbReference type="ARBA" id="ARBA00022598"/>
    </source>
</evidence>
<feature type="transmembrane region" description="Helical" evidence="15">
    <location>
        <begin position="21"/>
        <end position="44"/>
    </location>
</feature>
<evidence type="ECO:0000256" key="14">
    <source>
        <dbReference type="RuleBase" id="RU369030"/>
    </source>
</evidence>
<evidence type="ECO:0000256" key="15">
    <source>
        <dbReference type="SAM" id="Phobius"/>
    </source>
</evidence>
<dbReference type="GO" id="GO:0016020">
    <property type="term" value="C:membrane"/>
    <property type="evidence" value="ECO:0007669"/>
    <property type="project" value="TreeGrafter"/>
</dbReference>
<evidence type="ECO:0000313" key="17">
    <source>
        <dbReference type="EMBL" id="KAF4081032.1"/>
    </source>
</evidence>
<comment type="catalytic activity">
    <reaction evidence="13">
        <text>hexadecanoate + ATP + CoA = hexadecanoyl-CoA + AMP + diphosphate</text>
        <dbReference type="Rhea" id="RHEA:30751"/>
        <dbReference type="ChEBI" id="CHEBI:7896"/>
        <dbReference type="ChEBI" id="CHEBI:30616"/>
        <dbReference type="ChEBI" id="CHEBI:33019"/>
        <dbReference type="ChEBI" id="CHEBI:57287"/>
        <dbReference type="ChEBI" id="CHEBI:57379"/>
        <dbReference type="ChEBI" id="CHEBI:456215"/>
    </reaction>
    <physiologicalReaction direction="left-to-right" evidence="13">
        <dbReference type="Rhea" id="RHEA:30752"/>
    </physiologicalReaction>
</comment>
<dbReference type="InterPro" id="IPR000873">
    <property type="entry name" value="AMP-dep_synth/lig_dom"/>
</dbReference>
<keyword evidence="4 14" id="KW-0276">Fatty acid metabolism</keyword>
<evidence type="ECO:0000256" key="8">
    <source>
        <dbReference type="ARBA" id="ARBA00024484"/>
    </source>
</evidence>
<comment type="catalytic activity">
    <reaction evidence="9">
        <text>12-hydroxy-(5Z,8Z,10E,14Z)-eicosatetraenoate + ATP + CoA = 12-hydroxy-(5Z,8Z,10E,14Z)-eicosatetraenoyl-CoA + AMP + diphosphate</text>
        <dbReference type="Rhea" id="RHEA:52112"/>
        <dbReference type="ChEBI" id="CHEBI:30616"/>
        <dbReference type="ChEBI" id="CHEBI:33019"/>
        <dbReference type="ChEBI" id="CHEBI:57287"/>
        <dbReference type="ChEBI" id="CHEBI:90718"/>
        <dbReference type="ChEBI" id="CHEBI:136408"/>
        <dbReference type="ChEBI" id="CHEBI:456215"/>
    </reaction>
    <physiologicalReaction direction="left-to-right" evidence="9">
        <dbReference type="Rhea" id="RHEA:52113"/>
    </physiologicalReaction>
</comment>
<dbReference type="EMBL" id="JAAGNN010000013">
    <property type="protein sequence ID" value="KAF4081032.1"/>
    <property type="molecule type" value="Genomic_DNA"/>
</dbReference>
<keyword evidence="15" id="KW-0472">Membrane</keyword>
<keyword evidence="15" id="KW-1133">Transmembrane helix</keyword>